<dbReference type="PROSITE" id="PS51257">
    <property type="entry name" value="PROKAR_LIPOPROTEIN"/>
    <property type="match status" value="1"/>
</dbReference>
<dbReference type="CDD" id="cd01960">
    <property type="entry name" value="nsLTP1"/>
    <property type="match status" value="1"/>
</dbReference>
<comment type="similarity">
    <text evidence="1 3">Belongs to the plant LTP family.</text>
</comment>
<dbReference type="RefSeq" id="XP_018857928.2">
    <property type="nucleotide sequence ID" value="XM_019002383.2"/>
</dbReference>
<evidence type="ECO:0000256" key="1">
    <source>
        <dbReference type="ARBA" id="ARBA00009748"/>
    </source>
</evidence>
<dbReference type="SMART" id="SM00499">
    <property type="entry name" value="AAI"/>
    <property type="match status" value="1"/>
</dbReference>
<dbReference type="InterPro" id="IPR016140">
    <property type="entry name" value="Bifunc_inhib/LTP/seed_store"/>
</dbReference>
<dbReference type="STRING" id="51240.A0A2I4HP56"/>
<dbReference type="SUPFAM" id="SSF47699">
    <property type="entry name" value="Bifunctional inhibitor/lipid-transfer protein/seed storage 2S albumin"/>
    <property type="match status" value="1"/>
</dbReference>
<dbReference type="Gene3D" id="1.10.110.10">
    <property type="entry name" value="Plant lipid-transfer and hydrophobic proteins"/>
    <property type="match status" value="1"/>
</dbReference>
<name>A0A2I4HP56_JUGRE</name>
<reference evidence="7" key="1">
    <citation type="submission" date="2025-08" db="UniProtKB">
        <authorList>
            <consortium name="RefSeq"/>
        </authorList>
    </citation>
    <scope>IDENTIFICATION</scope>
    <source>
        <tissue evidence="7">Leaves</tissue>
    </source>
</reference>
<proteinExistence type="inferred from homology"/>
<keyword evidence="3" id="KW-0813">Transport</keyword>
<dbReference type="InterPro" id="IPR000528">
    <property type="entry name" value="Plant_nsLTP"/>
</dbReference>
<dbReference type="InParanoid" id="A0A2I4HP56"/>
<dbReference type="PRINTS" id="PR00382">
    <property type="entry name" value="LIPIDTRNSFER"/>
</dbReference>
<evidence type="ECO:0000256" key="4">
    <source>
        <dbReference type="SAM" id="SignalP"/>
    </source>
</evidence>
<organism evidence="6 7">
    <name type="scientific">Juglans regia</name>
    <name type="common">English walnut</name>
    <dbReference type="NCBI Taxonomy" id="51240"/>
    <lineage>
        <taxon>Eukaryota</taxon>
        <taxon>Viridiplantae</taxon>
        <taxon>Streptophyta</taxon>
        <taxon>Embryophyta</taxon>
        <taxon>Tracheophyta</taxon>
        <taxon>Spermatophyta</taxon>
        <taxon>Magnoliopsida</taxon>
        <taxon>eudicotyledons</taxon>
        <taxon>Gunneridae</taxon>
        <taxon>Pentapetalae</taxon>
        <taxon>rosids</taxon>
        <taxon>fabids</taxon>
        <taxon>Fagales</taxon>
        <taxon>Juglandaceae</taxon>
        <taxon>Juglans</taxon>
    </lineage>
</organism>
<keyword evidence="6" id="KW-1185">Reference proteome</keyword>
<evidence type="ECO:0000313" key="6">
    <source>
        <dbReference type="Proteomes" id="UP000235220"/>
    </source>
</evidence>
<comment type="function">
    <text evidence="3">Plant non-specific lipid-transfer proteins transfer phospholipids as well as galactolipids across membranes. May play a role in wax or cutin deposition in the cell walls of expanding epidermal cells and certain secretory tissues.</text>
</comment>
<dbReference type="AlphaFoldDB" id="A0A2I4HP56"/>
<dbReference type="GeneID" id="109020000"/>
<evidence type="ECO:0000256" key="2">
    <source>
        <dbReference type="ARBA" id="ARBA00023157"/>
    </source>
</evidence>
<dbReference type="OrthoDB" id="1890443at2759"/>
<dbReference type="GO" id="GO:0006869">
    <property type="term" value="P:lipid transport"/>
    <property type="evidence" value="ECO:0007669"/>
    <property type="project" value="InterPro"/>
</dbReference>
<protein>
    <recommendedName>
        <fullName evidence="3">Non-specific lipid-transfer protein</fullName>
    </recommendedName>
</protein>
<dbReference type="FunCoup" id="A0A2I4HP56">
    <property type="interactions" value="1247"/>
</dbReference>
<evidence type="ECO:0000256" key="3">
    <source>
        <dbReference type="RuleBase" id="RU000628"/>
    </source>
</evidence>
<keyword evidence="4" id="KW-0732">Signal</keyword>
<dbReference type="PANTHER" id="PTHR33076">
    <property type="entry name" value="NON-SPECIFIC LIPID-TRANSFER PROTEIN 2-RELATED"/>
    <property type="match status" value="1"/>
</dbReference>
<feature type="domain" description="Bifunctional inhibitor/plant lipid transfer protein/seed storage helical" evidence="5">
    <location>
        <begin position="30"/>
        <end position="115"/>
    </location>
</feature>
<keyword evidence="3" id="KW-0446">Lipid-binding</keyword>
<dbReference type="InterPro" id="IPR036312">
    <property type="entry name" value="Bifun_inhib/LTP/seed_sf"/>
</dbReference>
<evidence type="ECO:0000313" key="7">
    <source>
        <dbReference type="RefSeq" id="XP_018857928.2"/>
    </source>
</evidence>
<evidence type="ECO:0000259" key="5">
    <source>
        <dbReference type="SMART" id="SM00499"/>
    </source>
</evidence>
<dbReference type="PROSITE" id="PS00597">
    <property type="entry name" value="PLANT_LTP"/>
    <property type="match status" value="1"/>
</dbReference>
<dbReference type="Proteomes" id="UP000235220">
    <property type="component" value="Chromosome 4"/>
</dbReference>
<dbReference type="Pfam" id="PF00234">
    <property type="entry name" value="Tryp_alpha_amyl"/>
    <property type="match status" value="1"/>
</dbReference>
<sequence length="119" mass="12312">MESLKLACVLLLCMMVSCAPFAVVAAPLSCSQIQGSLIPCLSYLRTGGQPSQPCCTAVTNLNKAASTTPDRQNACRCLKSAAGALLGGLNPKYAAGLPSLCKVNIPYEISISTNCDSVK</sequence>
<feature type="chain" id="PRO_5028204838" description="Non-specific lipid-transfer protein" evidence="4">
    <location>
        <begin position="19"/>
        <end position="119"/>
    </location>
</feature>
<keyword evidence="2" id="KW-1015">Disulfide bond</keyword>
<feature type="signal peptide" evidence="4">
    <location>
        <begin position="1"/>
        <end position="18"/>
    </location>
</feature>
<accession>A0A2I4HP56</accession>
<dbReference type="KEGG" id="jre:109020000"/>
<gene>
    <name evidence="7" type="primary">LOC109020000</name>
</gene>
<dbReference type="GO" id="GO:0008289">
    <property type="term" value="F:lipid binding"/>
    <property type="evidence" value="ECO:0007669"/>
    <property type="project" value="UniProtKB-KW"/>
</dbReference>